<keyword evidence="3" id="KW-1185">Reference proteome</keyword>
<dbReference type="OrthoDB" id="10023262at2759"/>
<dbReference type="Pfam" id="PF14291">
    <property type="entry name" value="DUF4371"/>
    <property type="match status" value="1"/>
</dbReference>
<gene>
    <name evidence="2" type="ORF">J437_LFUL015642</name>
</gene>
<feature type="domain" description="DUF4371" evidence="1">
    <location>
        <begin position="45"/>
        <end position="128"/>
    </location>
</feature>
<organism evidence="2 3">
    <name type="scientific">Ladona fulva</name>
    <name type="common">Scarce chaser dragonfly</name>
    <name type="synonym">Libellula fulva</name>
    <dbReference type="NCBI Taxonomy" id="123851"/>
    <lineage>
        <taxon>Eukaryota</taxon>
        <taxon>Metazoa</taxon>
        <taxon>Ecdysozoa</taxon>
        <taxon>Arthropoda</taxon>
        <taxon>Hexapoda</taxon>
        <taxon>Insecta</taxon>
        <taxon>Pterygota</taxon>
        <taxon>Palaeoptera</taxon>
        <taxon>Odonata</taxon>
        <taxon>Epiprocta</taxon>
        <taxon>Anisoptera</taxon>
        <taxon>Libelluloidea</taxon>
        <taxon>Libellulidae</taxon>
        <taxon>Ladona</taxon>
    </lineage>
</organism>
<dbReference type="EMBL" id="KZ308981">
    <property type="protein sequence ID" value="KAG8236042.1"/>
    <property type="molecule type" value="Genomic_DNA"/>
</dbReference>
<comment type="caution">
    <text evidence="2">The sequence shown here is derived from an EMBL/GenBank/DDBJ whole genome shotgun (WGS) entry which is preliminary data.</text>
</comment>
<protein>
    <recommendedName>
        <fullName evidence="1">DUF4371 domain-containing protein</fullName>
    </recommendedName>
</protein>
<reference evidence="2" key="1">
    <citation type="submission" date="2013-04" db="EMBL/GenBank/DDBJ databases">
        <authorList>
            <person name="Qu J."/>
            <person name="Murali S.C."/>
            <person name="Bandaranaike D."/>
            <person name="Bellair M."/>
            <person name="Blankenburg K."/>
            <person name="Chao H."/>
            <person name="Dinh H."/>
            <person name="Doddapaneni H."/>
            <person name="Downs B."/>
            <person name="Dugan-Rocha S."/>
            <person name="Elkadiri S."/>
            <person name="Gnanaolivu R.D."/>
            <person name="Hernandez B."/>
            <person name="Javaid M."/>
            <person name="Jayaseelan J.C."/>
            <person name="Lee S."/>
            <person name="Li M."/>
            <person name="Ming W."/>
            <person name="Munidasa M."/>
            <person name="Muniz J."/>
            <person name="Nguyen L."/>
            <person name="Ongeri F."/>
            <person name="Osuji N."/>
            <person name="Pu L.-L."/>
            <person name="Puazo M."/>
            <person name="Qu C."/>
            <person name="Quiroz J."/>
            <person name="Raj R."/>
            <person name="Weissenberger G."/>
            <person name="Xin Y."/>
            <person name="Zou X."/>
            <person name="Han Y."/>
            <person name="Richards S."/>
            <person name="Worley K."/>
            <person name="Muzny D."/>
            <person name="Gibbs R."/>
        </authorList>
    </citation>
    <scope>NUCLEOTIDE SEQUENCE</scope>
    <source>
        <strain evidence="2">Sampled in the wild</strain>
    </source>
</reference>
<dbReference type="SUPFAM" id="SSF53098">
    <property type="entry name" value="Ribonuclease H-like"/>
    <property type="match status" value="1"/>
</dbReference>
<accession>A0A8K0KJ90</accession>
<reference evidence="2" key="2">
    <citation type="submission" date="2017-10" db="EMBL/GenBank/DDBJ databases">
        <title>Ladona fulva Genome sequencing and assembly.</title>
        <authorList>
            <person name="Murali S."/>
            <person name="Richards S."/>
            <person name="Bandaranaike D."/>
            <person name="Bellair M."/>
            <person name="Blankenburg K."/>
            <person name="Chao H."/>
            <person name="Dinh H."/>
            <person name="Doddapaneni H."/>
            <person name="Dugan-Rocha S."/>
            <person name="Elkadiri S."/>
            <person name="Gnanaolivu R."/>
            <person name="Hernandez B."/>
            <person name="Skinner E."/>
            <person name="Javaid M."/>
            <person name="Lee S."/>
            <person name="Li M."/>
            <person name="Ming W."/>
            <person name="Munidasa M."/>
            <person name="Muniz J."/>
            <person name="Nguyen L."/>
            <person name="Hughes D."/>
            <person name="Osuji N."/>
            <person name="Pu L.-L."/>
            <person name="Puazo M."/>
            <person name="Qu C."/>
            <person name="Quiroz J."/>
            <person name="Raj R."/>
            <person name="Weissenberger G."/>
            <person name="Xin Y."/>
            <person name="Zou X."/>
            <person name="Han Y."/>
            <person name="Worley K."/>
            <person name="Muzny D."/>
            <person name="Gibbs R."/>
        </authorList>
    </citation>
    <scope>NUCLEOTIDE SEQUENCE</scope>
    <source>
        <strain evidence="2">Sampled in the wild</strain>
    </source>
</reference>
<name>A0A8K0KJ90_LADFU</name>
<dbReference type="InterPro" id="IPR025398">
    <property type="entry name" value="DUF4371"/>
</dbReference>
<evidence type="ECO:0000259" key="1">
    <source>
        <dbReference type="Pfam" id="PF14291"/>
    </source>
</evidence>
<proteinExistence type="predicted"/>
<dbReference type="PANTHER" id="PTHR45749:SF35">
    <property type="entry name" value="AC-LIKE TRANSPOSASE-RELATED"/>
    <property type="match status" value="1"/>
</dbReference>
<dbReference type="Proteomes" id="UP000792457">
    <property type="component" value="Unassembled WGS sequence"/>
</dbReference>
<sequence length="165" mass="18737">MEVLKNCWSPTPSYDFAKDAVQLKRKFKYSWLVRIMLLGWRIPRNETYSILVDESSDISGKEQLSIGVRFFDEENMMVREEFLGFVELTDMDAKSVASAINNFIEKVGLDPEKCVGKGYDGCSTMAGKDGGVQSILRKTYTRALYFHCASHKLNLVVNDLNISDT</sequence>
<evidence type="ECO:0000313" key="2">
    <source>
        <dbReference type="EMBL" id="KAG8236042.1"/>
    </source>
</evidence>
<evidence type="ECO:0000313" key="3">
    <source>
        <dbReference type="Proteomes" id="UP000792457"/>
    </source>
</evidence>
<dbReference type="AlphaFoldDB" id="A0A8K0KJ90"/>
<dbReference type="PANTHER" id="PTHR45749">
    <property type="match status" value="1"/>
</dbReference>
<dbReference type="InterPro" id="IPR012337">
    <property type="entry name" value="RNaseH-like_sf"/>
</dbReference>